<name>A0A1G7IQN8_9BACT</name>
<gene>
    <name evidence="1" type="ORF">SAMN04487996_10966</name>
</gene>
<dbReference type="STRING" id="659014.SAMN04487996_10966"/>
<dbReference type="Gene3D" id="2.180.10.10">
    <property type="entry name" value="RHS repeat-associated core"/>
    <property type="match status" value="1"/>
</dbReference>
<accession>A0A1G7IQN8</accession>
<dbReference type="OrthoDB" id="961551at2"/>
<dbReference type="Proteomes" id="UP000198748">
    <property type="component" value="Unassembled WGS sequence"/>
</dbReference>
<dbReference type="PROSITE" id="PS51257">
    <property type="entry name" value="PROKAR_LIPOPROTEIN"/>
    <property type="match status" value="1"/>
</dbReference>
<sequence>MRVSPRFIIYLSLFAFLLSCKNSEPETKTTCLFTGKTSIFEYQAAHHRKVTNTIEYDQDAEKRLKTAGKTLVDEASEGTEFVSKTTDATVYSFTYDNEGFLTTMVTRRSILFEGSEKETYYYFDKLYKNFRLDNIETAVFSYTNGRVATVSFKNVNTTKGDNDNPIVLNTERSKKYEYSGDNVVSALLTAVSGNTLTSFSGGKITSIQQTDDRGNEGSLTTYNAQGLAATVTLGPSRSERKYDANENLISIQHWDRGTLTTHEEYEYDNHENPEYHIPRYFKGIPDPIVTVQSTQGANNLLFQRTKNSQSNITFENRANYQYNAYGLPESVVLTPVSAPSNPISSTTFRYKCP</sequence>
<organism evidence="1 2">
    <name type="scientific">Dyadobacter soli</name>
    <dbReference type="NCBI Taxonomy" id="659014"/>
    <lineage>
        <taxon>Bacteria</taxon>
        <taxon>Pseudomonadati</taxon>
        <taxon>Bacteroidota</taxon>
        <taxon>Cytophagia</taxon>
        <taxon>Cytophagales</taxon>
        <taxon>Spirosomataceae</taxon>
        <taxon>Dyadobacter</taxon>
    </lineage>
</organism>
<keyword evidence="2" id="KW-1185">Reference proteome</keyword>
<dbReference type="AlphaFoldDB" id="A0A1G7IQN8"/>
<evidence type="ECO:0000313" key="1">
    <source>
        <dbReference type="EMBL" id="SDF14864.1"/>
    </source>
</evidence>
<dbReference type="EMBL" id="FNAN01000009">
    <property type="protein sequence ID" value="SDF14864.1"/>
    <property type="molecule type" value="Genomic_DNA"/>
</dbReference>
<proteinExistence type="predicted"/>
<reference evidence="2" key="1">
    <citation type="submission" date="2016-10" db="EMBL/GenBank/DDBJ databases">
        <authorList>
            <person name="Varghese N."/>
            <person name="Submissions S."/>
        </authorList>
    </citation>
    <scope>NUCLEOTIDE SEQUENCE [LARGE SCALE GENOMIC DNA]</scope>
    <source>
        <strain evidence="2">DSM 25329</strain>
    </source>
</reference>
<evidence type="ECO:0000313" key="2">
    <source>
        <dbReference type="Proteomes" id="UP000198748"/>
    </source>
</evidence>
<protein>
    <submittedName>
        <fullName evidence="1">YD repeat-containing protein</fullName>
    </submittedName>
</protein>
<dbReference type="RefSeq" id="WP_090151768.1">
    <property type="nucleotide sequence ID" value="NZ_FNAN01000009.1"/>
</dbReference>